<dbReference type="OrthoDB" id="5291007at2"/>
<protein>
    <recommendedName>
        <fullName evidence="2">R3H domain-containing protein</fullName>
    </recommendedName>
</protein>
<evidence type="ECO:0000313" key="3">
    <source>
        <dbReference type="EMBL" id="KAB8037618.1"/>
    </source>
</evidence>
<accession>A0A6N6VRH8</accession>
<dbReference type="Gene3D" id="3.30.1370.50">
    <property type="entry name" value="R3H-like domain"/>
    <property type="match status" value="1"/>
</dbReference>
<feature type="compositionally biased region" description="Basic and acidic residues" evidence="1">
    <location>
        <begin position="237"/>
        <end position="254"/>
    </location>
</feature>
<organism evidence="3 4">
    <name type="scientific">Silvanigrella paludirubra</name>
    <dbReference type="NCBI Taxonomy" id="2499159"/>
    <lineage>
        <taxon>Bacteria</taxon>
        <taxon>Pseudomonadati</taxon>
        <taxon>Bdellovibrionota</taxon>
        <taxon>Oligoflexia</taxon>
        <taxon>Silvanigrellales</taxon>
        <taxon>Silvanigrellaceae</taxon>
        <taxon>Silvanigrella</taxon>
    </lineage>
</organism>
<dbReference type="RefSeq" id="WP_153420693.1">
    <property type="nucleotide sequence ID" value="NZ_WFLM01000004.1"/>
</dbReference>
<dbReference type="Proteomes" id="UP000437748">
    <property type="component" value="Unassembled WGS sequence"/>
</dbReference>
<feature type="region of interest" description="Disordered" evidence="1">
    <location>
        <begin position="237"/>
        <end position="326"/>
    </location>
</feature>
<dbReference type="EMBL" id="WFLM01000004">
    <property type="protein sequence ID" value="KAB8037618.1"/>
    <property type="molecule type" value="Genomic_DNA"/>
</dbReference>
<dbReference type="SUPFAM" id="SSF82708">
    <property type="entry name" value="R3H domain"/>
    <property type="match status" value="1"/>
</dbReference>
<feature type="domain" description="R3H" evidence="2">
    <location>
        <begin position="322"/>
        <end position="392"/>
    </location>
</feature>
<evidence type="ECO:0000256" key="1">
    <source>
        <dbReference type="SAM" id="MobiDB-lite"/>
    </source>
</evidence>
<dbReference type="Pfam" id="PF01424">
    <property type="entry name" value="R3H"/>
    <property type="match status" value="1"/>
</dbReference>
<dbReference type="InterPro" id="IPR036867">
    <property type="entry name" value="R3H_dom_sf"/>
</dbReference>
<name>A0A6N6VRH8_9BACT</name>
<dbReference type="AlphaFoldDB" id="A0A6N6VRH8"/>
<evidence type="ECO:0000259" key="2">
    <source>
        <dbReference type="PROSITE" id="PS51061"/>
    </source>
</evidence>
<dbReference type="PROSITE" id="PS51061">
    <property type="entry name" value="R3H"/>
    <property type="match status" value="1"/>
</dbReference>
<gene>
    <name evidence="3" type="ORF">GCL60_10615</name>
</gene>
<reference evidence="3 4" key="1">
    <citation type="submission" date="2019-10" db="EMBL/GenBank/DDBJ databases">
        <title>New species of Slilvanegrellaceae.</title>
        <authorList>
            <person name="Pitt A."/>
            <person name="Hahn M.W."/>
        </authorList>
    </citation>
    <scope>NUCLEOTIDE SEQUENCE [LARGE SCALE GENOMIC DNA]</scope>
    <source>
        <strain evidence="3 4">SP-Ram-0.45-NSY-1</strain>
    </source>
</reference>
<evidence type="ECO:0000313" key="4">
    <source>
        <dbReference type="Proteomes" id="UP000437748"/>
    </source>
</evidence>
<dbReference type="GO" id="GO:0003676">
    <property type="term" value="F:nucleic acid binding"/>
    <property type="evidence" value="ECO:0007669"/>
    <property type="project" value="UniProtKB-UniRule"/>
</dbReference>
<comment type="caution">
    <text evidence="3">The sequence shown here is derived from an EMBL/GenBank/DDBJ whole genome shotgun (WGS) entry which is preliminary data.</text>
</comment>
<keyword evidence="4" id="KW-1185">Reference proteome</keyword>
<feature type="compositionally biased region" description="Basic and acidic residues" evidence="1">
    <location>
        <begin position="264"/>
        <end position="303"/>
    </location>
</feature>
<feature type="compositionally biased region" description="Polar residues" evidence="1">
    <location>
        <begin position="304"/>
        <end position="323"/>
    </location>
</feature>
<sequence length="392" mass="45428">MTELTKLSINPDAFIYAVNQAFEARSKANGEFNSHLRFEPFLTKTWTTPKNLDFSSFKTLLSEIIVHHFHILPNFQRNENVDIENISWFSHSIAALFADLDYLLLEFTGHKLPNLSGNTLPKAVSSKNILTAIQKYEAYLNNNDENKEPYSLFPLLSEANETIDAQYIQEIWSLISSFTKKTFGSYFNLIQSYVLWKYTTKETTQEAIDWNVRPPCGAAYHKQFKELFDREREERFAKRNERNNKSKNDKDKKPSHSTSNIKFSHKEKNHKEESHSKPVHKEKVATEDAAPKMIHKEKSHKENTAPSFNGNSFQLNSSAADQKQQQHLEEALEEARTAIQKMIKNKNIPELSLAPQNSFIRRHQHSLITESGFETESLGESRSRHVCIKRKH</sequence>
<dbReference type="InterPro" id="IPR001374">
    <property type="entry name" value="R3H_dom"/>
</dbReference>
<proteinExistence type="predicted"/>